<evidence type="ECO:0000256" key="2">
    <source>
        <dbReference type="ARBA" id="ARBA00022723"/>
    </source>
</evidence>
<evidence type="ECO:0000259" key="5">
    <source>
        <dbReference type="PROSITE" id="PS51296"/>
    </source>
</evidence>
<dbReference type="Gene3D" id="2.102.10.10">
    <property type="entry name" value="Rieske [2Fe-2S] iron-sulphur domain"/>
    <property type="match status" value="1"/>
</dbReference>
<keyword evidence="7" id="KW-1185">Reference proteome</keyword>
<dbReference type="Proteomes" id="UP000198290">
    <property type="component" value="Chromosome"/>
</dbReference>
<proteinExistence type="predicted"/>
<reference evidence="6 7" key="2">
    <citation type="journal article" date="2017" name="Genome Announc.">
        <title>Draft genome sequence of Aquitalea magnusonii strain H3, a plant growth-promoting bacterium of duckweed Lemna minor.</title>
        <authorList>
            <person name="Ishizawa H."/>
            <person name="Kuroda M."/>
            <person name="Ike M."/>
        </authorList>
    </citation>
    <scope>NUCLEOTIDE SEQUENCE [LARGE SCALE GENOMIC DNA]</scope>
    <source>
        <strain evidence="6 7">H3</strain>
    </source>
</reference>
<reference evidence="7" key="3">
    <citation type="journal article" date="2017" name="Plant Physiol. Biochem.">
        <title>Differential oxidative and antioxidative response of duckweed Lemna minor toward plant growth promoting/inhibiting bacteria.</title>
        <authorList>
            <person name="Ishizawa H."/>
            <person name="Kuroda M."/>
            <person name="Morikawa M."/>
            <person name="Ike M."/>
        </authorList>
    </citation>
    <scope>NUCLEOTIDE SEQUENCE [LARGE SCALE GENOMIC DNA]</scope>
    <source>
        <strain evidence="7">H3</strain>
    </source>
</reference>
<dbReference type="PANTHER" id="PTHR40261:SF1">
    <property type="entry name" value="RIESKE DOMAIN-CONTAINING PROTEIN"/>
    <property type="match status" value="1"/>
</dbReference>
<name>A0A3G9GE60_9NEIS</name>
<evidence type="ECO:0000313" key="7">
    <source>
        <dbReference type="Proteomes" id="UP000198290"/>
    </source>
</evidence>
<feature type="domain" description="Rieske" evidence="5">
    <location>
        <begin position="19"/>
        <end position="114"/>
    </location>
</feature>
<gene>
    <name evidence="6" type="ORF">DLM_0729</name>
</gene>
<dbReference type="RefSeq" id="WP_089082725.1">
    <property type="nucleotide sequence ID" value="NZ_AP018823.1"/>
</dbReference>
<dbReference type="InterPro" id="IPR036922">
    <property type="entry name" value="Rieske_2Fe-2S_sf"/>
</dbReference>
<dbReference type="GO" id="GO:0051537">
    <property type="term" value="F:2 iron, 2 sulfur cluster binding"/>
    <property type="evidence" value="ECO:0007669"/>
    <property type="project" value="UniProtKB-KW"/>
</dbReference>
<protein>
    <submittedName>
        <fullName evidence="6">Ferredoxin 2Fe-2S</fullName>
    </submittedName>
</protein>
<dbReference type="PROSITE" id="PS51296">
    <property type="entry name" value="RIESKE"/>
    <property type="match status" value="1"/>
</dbReference>
<keyword evidence="3" id="KW-0408">Iron</keyword>
<dbReference type="OrthoDB" id="9794779at2"/>
<evidence type="ECO:0000256" key="4">
    <source>
        <dbReference type="ARBA" id="ARBA00023014"/>
    </source>
</evidence>
<dbReference type="AlphaFoldDB" id="A0A3G9GE60"/>
<dbReference type="InterPro" id="IPR017941">
    <property type="entry name" value="Rieske_2Fe-2S"/>
</dbReference>
<dbReference type="EMBL" id="AP018823">
    <property type="protein sequence ID" value="BBF84382.1"/>
    <property type="molecule type" value="Genomic_DNA"/>
</dbReference>
<evidence type="ECO:0000256" key="1">
    <source>
        <dbReference type="ARBA" id="ARBA00022714"/>
    </source>
</evidence>
<keyword evidence="1" id="KW-0001">2Fe-2S</keyword>
<keyword evidence="4" id="KW-0411">Iron-sulfur</keyword>
<dbReference type="Pfam" id="PF00355">
    <property type="entry name" value="Rieske"/>
    <property type="match status" value="1"/>
</dbReference>
<sequence>MAADTARLICDSAALLDSGRAVRFEVPGPDGQPQAAIALRYQGRVYGYLNACRHIPIELDLQDGNVFDLSGQYLVCSMHGALYLPANGRCVGGPCRGQSLQALPLMEAEGKVWLNVMPD</sequence>
<organism evidence="6 7">
    <name type="scientific">Aquitalea magnusonii</name>
    <dbReference type="NCBI Taxonomy" id="332411"/>
    <lineage>
        <taxon>Bacteria</taxon>
        <taxon>Pseudomonadati</taxon>
        <taxon>Pseudomonadota</taxon>
        <taxon>Betaproteobacteria</taxon>
        <taxon>Neisseriales</taxon>
        <taxon>Chromobacteriaceae</taxon>
        <taxon>Aquitalea</taxon>
    </lineage>
</organism>
<reference evidence="7" key="1">
    <citation type="journal article" date="2017" name="Biotechnol. Biofuels">
        <title>Evaluation of environmental bacterial communities as a factor affecting the growth of duckweed Lemna minor.</title>
        <authorList>
            <person name="Ishizawa H."/>
            <person name="Kuroda M."/>
            <person name="Morikawa M."/>
            <person name="Ike M."/>
        </authorList>
    </citation>
    <scope>NUCLEOTIDE SEQUENCE [LARGE SCALE GENOMIC DNA]</scope>
    <source>
        <strain evidence="7">H3</strain>
    </source>
</reference>
<accession>A0A3G9GE60</accession>
<dbReference type="KEGG" id="amah:DLM_0729"/>
<dbReference type="SUPFAM" id="SSF50022">
    <property type="entry name" value="ISP domain"/>
    <property type="match status" value="1"/>
</dbReference>
<keyword evidence="2" id="KW-0479">Metal-binding</keyword>
<evidence type="ECO:0000313" key="6">
    <source>
        <dbReference type="EMBL" id="BBF84382.1"/>
    </source>
</evidence>
<dbReference type="PANTHER" id="PTHR40261">
    <property type="match status" value="1"/>
</dbReference>
<evidence type="ECO:0000256" key="3">
    <source>
        <dbReference type="ARBA" id="ARBA00023004"/>
    </source>
</evidence>
<dbReference type="STRING" id="332411.VI06_12615"/>
<dbReference type="GO" id="GO:0046872">
    <property type="term" value="F:metal ion binding"/>
    <property type="evidence" value="ECO:0007669"/>
    <property type="project" value="UniProtKB-KW"/>
</dbReference>